<dbReference type="InterPro" id="IPR058705">
    <property type="entry name" value="A_ENA"/>
</dbReference>
<proteinExistence type="predicted"/>
<reference evidence="1 2" key="1">
    <citation type="submission" date="2019-03" db="EMBL/GenBank/DDBJ databases">
        <title>Genomic Encyclopedia of Type Strains, Phase IV (KMG-IV): sequencing the most valuable type-strain genomes for metagenomic binning, comparative biology and taxonomic classification.</title>
        <authorList>
            <person name="Goeker M."/>
        </authorList>
    </citation>
    <scope>NUCLEOTIDE SEQUENCE [LARGE SCALE GENOMIC DNA]</scope>
    <source>
        <strain evidence="1 2">DSM 29487</strain>
    </source>
</reference>
<dbReference type="AlphaFoldDB" id="A0A4R3YGE9"/>
<accession>A0A4R3YGE9</accession>
<dbReference type="EMBL" id="SMCQ01000033">
    <property type="protein sequence ID" value="TCV91246.1"/>
    <property type="molecule type" value="Genomic_DNA"/>
</dbReference>
<protein>
    <submittedName>
        <fullName evidence="1">Uncharacterized protein</fullName>
    </submittedName>
</protein>
<dbReference type="Proteomes" id="UP000295515">
    <property type="component" value="Unassembled WGS sequence"/>
</dbReference>
<sequence>MDELQLELINDLPKQRHSLYQNMTFDGQSFYLTNPKENAIVMLDEQFQFVKEYHMNRPYQLICYNKKKDCFYAVDMNQSEYVYQLNHQLEEMNYFCISEYKEPYAKIMNITYSENHDALIIVFDNQMIEMNDNGEVFLLSQNLNQESYHCFLDFGLYYIVIVWHKDQQCLYLFHQDGCLIKQFCIPCDYKIIDIVLTSHCDQQTLEFLILAIKNCRICLLRCVICIEPCSCCKENCCTIPCVEKRVCDILESIALQETALSHIINAEGEKIQKAIDIATDVCDLLKIDQSVNQTITQVMLLENVLYSKLQAILQEKECR</sequence>
<organism evidence="1 2">
    <name type="scientific">Longibaculum muris</name>
    <dbReference type="NCBI Taxonomy" id="1796628"/>
    <lineage>
        <taxon>Bacteria</taxon>
        <taxon>Bacillati</taxon>
        <taxon>Bacillota</taxon>
        <taxon>Erysipelotrichia</taxon>
        <taxon>Erysipelotrichales</taxon>
        <taxon>Coprobacillaceae</taxon>
        <taxon>Longibaculum</taxon>
    </lineage>
</organism>
<evidence type="ECO:0000313" key="1">
    <source>
        <dbReference type="EMBL" id="TCV91246.1"/>
    </source>
</evidence>
<keyword evidence="2" id="KW-1185">Reference proteome</keyword>
<dbReference type="Pfam" id="PF26595">
    <property type="entry name" value="A_ENA"/>
    <property type="match status" value="1"/>
</dbReference>
<dbReference type="SUPFAM" id="SSF50978">
    <property type="entry name" value="WD40 repeat-like"/>
    <property type="match status" value="1"/>
</dbReference>
<evidence type="ECO:0000313" key="2">
    <source>
        <dbReference type="Proteomes" id="UP000295515"/>
    </source>
</evidence>
<dbReference type="GeneID" id="98916988"/>
<gene>
    <name evidence="1" type="ORF">EDD60_13328</name>
</gene>
<dbReference type="InterPro" id="IPR036322">
    <property type="entry name" value="WD40_repeat_dom_sf"/>
</dbReference>
<comment type="caution">
    <text evidence="1">The sequence shown here is derived from an EMBL/GenBank/DDBJ whole genome shotgun (WGS) entry which is preliminary data.</text>
</comment>
<dbReference type="RefSeq" id="WP_066450500.1">
    <property type="nucleotide sequence ID" value="NZ_JANKBF010000028.1"/>
</dbReference>
<name>A0A4R3YGE9_9FIRM</name>